<dbReference type="PANTHER" id="PTHR23084">
    <property type="entry name" value="PHOSPHATIDYLINOSITOL-4-PHOSPHATE 5-KINASE RELATED"/>
    <property type="match status" value="1"/>
</dbReference>
<dbReference type="AlphaFoldDB" id="A0AAU9IIA8"/>
<dbReference type="Proteomes" id="UP001162131">
    <property type="component" value="Unassembled WGS sequence"/>
</dbReference>
<name>A0AAU9IIA8_9CILI</name>
<keyword evidence="3" id="KW-1185">Reference proteome</keyword>
<comment type="caution">
    <text evidence="2">The sequence shown here is derived from an EMBL/GenBank/DDBJ whole genome shotgun (WGS) entry which is preliminary data.</text>
</comment>
<dbReference type="InterPro" id="IPR003409">
    <property type="entry name" value="MORN"/>
</dbReference>
<evidence type="ECO:0000256" key="1">
    <source>
        <dbReference type="ARBA" id="ARBA00022737"/>
    </source>
</evidence>
<proteinExistence type="predicted"/>
<dbReference type="SMART" id="SM00698">
    <property type="entry name" value="MORN"/>
    <property type="match status" value="9"/>
</dbReference>
<dbReference type="PROSITE" id="PS50096">
    <property type="entry name" value="IQ"/>
    <property type="match status" value="1"/>
</dbReference>
<dbReference type="PANTHER" id="PTHR23084:SF179">
    <property type="entry name" value="OS10G0565000 PROTEIN"/>
    <property type="match status" value="1"/>
</dbReference>
<accession>A0AAU9IIA8</accession>
<dbReference type="Gene3D" id="2.20.110.10">
    <property type="entry name" value="Histone H3 K4-specific methyltransferase SET7/9 N-terminal domain"/>
    <property type="match status" value="5"/>
</dbReference>
<reference evidence="2" key="1">
    <citation type="submission" date="2021-09" db="EMBL/GenBank/DDBJ databases">
        <authorList>
            <consortium name="AG Swart"/>
            <person name="Singh M."/>
            <person name="Singh A."/>
            <person name="Seah K."/>
            <person name="Emmerich C."/>
        </authorList>
    </citation>
    <scope>NUCLEOTIDE SEQUENCE</scope>
    <source>
        <strain evidence="2">ATCC30299</strain>
    </source>
</reference>
<dbReference type="SUPFAM" id="SSF82185">
    <property type="entry name" value="Histone H3 K4-specific methyltransferase SET7/9 N-terminal domain"/>
    <property type="match status" value="1"/>
</dbReference>
<dbReference type="Pfam" id="PF02493">
    <property type="entry name" value="MORN"/>
    <property type="match status" value="10"/>
</dbReference>
<evidence type="ECO:0000313" key="2">
    <source>
        <dbReference type="EMBL" id="CAG9313818.1"/>
    </source>
</evidence>
<gene>
    <name evidence="2" type="ORF">BSTOLATCC_MIC9622</name>
</gene>
<evidence type="ECO:0000313" key="3">
    <source>
        <dbReference type="Proteomes" id="UP001162131"/>
    </source>
</evidence>
<sequence>MGTGCNSCLKDADFYEERYIIDKNTNKRLKKQDSSLILFSPHQTYTNYSSASVIFIQSLIRGYIERKSLSVKLKEPLHTRCESDTNSRSIMEIWGSFPDYSNAATIATAKAMGRFKYQKNIIDNVKVFKKGPVQIEGGAIYIGEWNEKWERHGRGIQTWKDGSKYEGHWKNDLAGGKGRLIHGDGDCYEGDWVDGKANGKGVYIHTDGTRYEGDWLNDKQHGQGIETWSNGSRYEGSYEYGKKQGKGKLLLSDGGSYEGDFYEGKIHGYGIYKWSDLRKYSGEWKNNKMDGQGTFLWSDGRCYKGEYHNDHKHGFGVFTWPNGKSYEGFWEDGKQNGIGKAIYSDGRVEEGEWKDGKLVAK</sequence>
<organism evidence="2 3">
    <name type="scientific">Blepharisma stoltei</name>
    <dbReference type="NCBI Taxonomy" id="1481888"/>
    <lineage>
        <taxon>Eukaryota</taxon>
        <taxon>Sar</taxon>
        <taxon>Alveolata</taxon>
        <taxon>Ciliophora</taxon>
        <taxon>Postciliodesmatophora</taxon>
        <taxon>Heterotrichea</taxon>
        <taxon>Heterotrichida</taxon>
        <taxon>Blepharismidae</taxon>
        <taxon>Blepharisma</taxon>
    </lineage>
</organism>
<dbReference type="EMBL" id="CAJZBQ010000011">
    <property type="protein sequence ID" value="CAG9313818.1"/>
    <property type="molecule type" value="Genomic_DNA"/>
</dbReference>
<keyword evidence="1" id="KW-0677">Repeat</keyword>
<protein>
    <recommendedName>
        <fullName evidence="4">MORN repeat protein</fullName>
    </recommendedName>
</protein>
<evidence type="ECO:0008006" key="4">
    <source>
        <dbReference type="Google" id="ProtNLM"/>
    </source>
</evidence>